<feature type="transmembrane region" description="Helical" evidence="2">
    <location>
        <begin position="51"/>
        <end position="71"/>
    </location>
</feature>
<organism evidence="3 5">
    <name type="scientific">Plasmodiophora brassicae</name>
    <name type="common">Clubroot disease agent</name>
    <dbReference type="NCBI Taxonomy" id="37360"/>
    <lineage>
        <taxon>Eukaryota</taxon>
        <taxon>Sar</taxon>
        <taxon>Rhizaria</taxon>
        <taxon>Endomyxa</taxon>
        <taxon>Phytomyxea</taxon>
        <taxon>Plasmodiophorida</taxon>
        <taxon>Plasmodiophoridae</taxon>
        <taxon>Plasmodiophora</taxon>
    </lineage>
</organism>
<name>A0A0G4IWN9_PLABS</name>
<keyword evidence="4" id="KW-0496">Mitochondrion</keyword>
<dbReference type="Proteomes" id="UP000290189">
    <property type="component" value="Unassembled WGS sequence"/>
</dbReference>
<feature type="region of interest" description="Disordered" evidence="1">
    <location>
        <begin position="73"/>
        <end position="116"/>
    </location>
</feature>
<dbReference type="AlphaFoldDB" id="A0A0G4IWN9"/>
<evidence type="ECO:0000256" key="2">
    <source>
        <dbReference type="SAM" id="Phobius"/>
    </source>
</evidence>
<feature type="transmembrane region" description="Helical" evidence="2">
    <location>
        <begin position="6"/>
        <end position="30"/>
    </location>
</feature>
<gene>
    <name evidence="3" type="ORF">PBRA_007448</name>
    <name evidence="4" type="ORF">PLBR_LOCUS4341</name>
</gene>
<accession>A0A0G4IWN9</accession>
<geneLocation type="mitochondrion" evidence="4"/>
<evidence type="ECO:0000313" key="5">
    <source>
        <dbReference type="Proteomes" id="UP000039324"/>
    </source>
</evidence>
<evidence type="ECO:0000313" key="6">
    <source>
        <dbReference type="Proteomes" id="UP000290189"/>
    </source>
</evidence>
<sequence length="161" mass="16795">MGQQGAARVAVCNLVRGLVGMGVFVALRALYVARDTIVPVWSGLSTRLSGLLEAAMIIVAFVVGSVTSAWATSSSSATPAADPLRTHAGRVRSGYDRTGKGGGWGPPVTGDGIQPACPRMRSGPLTSTEAIKVSDDEWTTPLAATINAGHVEWDHLWIPTQ</sequence>
<keyword evidence="5" id="KW-1185">Reference proteome</keyword>
<dbReference type="Proteomes" id="UP000039324">
    <property type="component" value="Unassembled WGS sequence"/>
</dbReference>
<reference evidence="3 5" key="1">
    <citation type="submission" date="2015-02" db="EMBL/GenBank/DDBJ databases">
        <authorList>
            <person name="Chooi Y.-H."/>
        </authorList>
    </citation>
    <scope>NUCLEOTIDE SEQUENCE [LARGE SCALE GENOMIC DNA]</scope>
    <source>
        <strain evidence="3">E3</strain>
    </source>
</reference>
<evidence type="ECO:0000313" key="3">
    <source>
        <dbReference type="EMBL" id="CEO99715.1"/>
    </source>
</evidence>
<protein>
    <submittedName>
        <fullName evidence="3">Uncharacterized protein</fullName>
    </submittedName>
</protein>
<keyword evidence="2" id="KW-0472">Membrane</keyword>
<keyword evidence="2" id="KW-0812">Transmembrane</keyword>
<keyword evidence="2" id="KW-1133">Transmembrane helix</keyword>
<evidence type="ECO:0000256" key="1">
    <source>
        <dbReference type="SAM" id="MobiDB-lite"/>
    </source>
</evidence>
<dbReference type="EMBL" id="OVEO01000007">
    <property type="protein sequence ID" value="SPQ97126.1"/>
    <property type="molecule type" value="Genomic_DNA"/>
</dbReference>
<dbReference type="EMBL" id="CDSF01000093">
    <property type="protein sequence ID" value="CEO99715.1"/>
    <property type="molecule type" value="Genomic_DNA"/>
</dbReference>
<proteinExistence type="predicted"/>
<evidence type="ECO:0000313" key="4">
    <source>
        <dbReference type="EMBL" id="SPQ97126.1"/>
    </source>
</evidence>
<reference evidence="4 6" key="2">
    <citation type="submission" date="2018-03" db="EMBL/GenBank/DDBJ databases">
        <authorList>
            <person name="Fogelqvist J."/>
        </authorList>
    </citation>
    <scope>NUCLEOTIDE SEQUENCE [LARGE SCALE GENOMIC DNA]</scope>
</reference>